<reference evidence="2 4" key="2">
    <citation type="journal article" date="2014" name="BMC Genomics">
        <title>An improved genome release (version Mt4.0) for the model legume Medicago truncatula.</title>
        <authorList>
            <person name="Tang H."/>
            <person name="Krishnakumar V."/>
            <person name="Bidwell S."/>
            <person name="Rosen B."/>
            <person name="Chan A."/>
            <person name="Zhou S."/>
            <person name="Gentzbittel L."/>
            <person name="Childs K.L."/>
            <person name="Yandell M."/>
            <person name="Gundlach H."/>
            <person name="Mayer K.F."/>
            <person name="Schwartz D.C."/>
            <person name="Town C.D."/>
        </authorList>
    </citation>
    <scope>GENOME REANNOTATION</scope>
    <source>
        <strain evidence="2">A17</strain>
        <strain evidence="3 4">cv. Jemalong A17</strain>
    </source>
</reference>
<organism evidence="2 4">
    <name type="scientific">Medicago truncatula</name>
    <name type="common">Barrel medic</name>
    <name type="synonym">Medicago tribuloides</name>
    <dbReference type="NCBI Taxonomy" id="3880"/>
    <lineage>
        <taxon>Eukaryota</taxon>
        <taxon>Viridiplantae</taxon>
        <taxon>Streptophyta</taxon>
        <taxon>Embryophyta</taxon>
        <taxon>Tracheophyta</taxon>
        <taxon>Spermatophyta</taxon>
        <taxon>Magnoliopsida</taxon>
        <taxon>eudicotyledons</taxon>
        <taxon>Gunneridae</taxon>
        <taxon>Pentapetalae</taxon>
        <taxon>rosids</taxon>
        <taxon>fabids</taxon>
        <taxon>Fabales</taxon>
        <taxon>Fabaceae</taxon>
        <taxon>Papilionoideae</taxon>
        <taxon>50 kb inversion clade</taxon>
        <taxon>NPAAA clade</taxon>
        <taxon>Hologalegina</taxon>
        <taxon>IRL clade</taxon>
        <taxon>Trifolieae</taxon>
        <taxon>Medicago</taxon>
    </lineage>
</organism>
<reference evidence="3" key="3">
    <citation type="submission" date="2015-04" db="UniProtKB">
        <authorList>
            <consortium name="EnsemblPlants"/>
        </authorList>
    </citation>
    <scope>IDENTIFICATION</scope>
    <source>
        <strain evidence="3">cv. Jemalong A17</strain>
    </source>
</reference>
<dbReference type="HOGENOM" id="CLU_1333712_0_0_1"/>
<feature type="compositionally biased region" description="Low complexity" evidence="1">
    <location>
        <begin position="7"/>
        <end position="16"/>
    </location>
</feature>
<proteinExistence type="predicted"/>
<protein>
    <submittedName>
        <fullName evidence="2 3">Uncharacterized protein</fullName>
    </submittedName>
</protein>
<evidence type="ECO:0000256" key="1">
    <source>
        <dbReference type="SAM" id="MobiDB-lite"/>
    </source>
</evidence>
<evidence type="ECO:0000313" key="2">
    <source>
        <dbReference type="EMBL" id="KEH25966.1"/>
    </source>
</evidence>
<dbReference type="EnsemblPlants" id="KEH25966">
    <property type="protein sequence ID" value="KEH25966"/>
    <property type="gene ID" value="MTR_6g038530"/>
</dbReference>
<dbReference type="EMBL" id="CM001222">
    <property type="protein sequence ID" value="KEH25966.1"/>
    <property type="molecule type" value="Genomic_DNA"/>
</dbReference>
<accession>A0A072U9A4</accession>
<dbReference type="AlphaFoldDB" id="A0A072U9A4"/>
<keyword evidence="4" id="KW-1185">Reference proteome</keyword>
<dbReference type="Proteomes" id="UP000002051">
    <property type="component" value="Chromosome 6"/>
</dbReference>
<gene>
    <name evidence="2" type="ordered locus">MTR_6g038530</name>
</gene>
<evidence type="ECO:0000313" key="4">
    <source>
        <dbReference type="Proteomes" id="UP000002051"/>
    </source>
</evidence>
<evidence type="ECO:0000313" key="3">
    <source>
        <dbReference type="EnsemblPlants" id="KEH25966"/>
    </source>
</evidence>
<feature type="region of interest" description="Disordered" evidence="1">
    <location>
        <begin position="1"/>
        <end position="20"/>
    </location>
</feature>
<reference evidence="2 4" key="1">
    <citation type="journal article" date="2011" name="Nature">
        <title>The Medicago genome provides insight into the evolution of rhizobial symbioses.</title>
        <authorList>
            <person name="Young N.D."/>
            <person name="Debelle F."/>
            <person name="Oldroyd G.E."/>
            <person name="Geurts R."/>
            <person name="Cannon S.B."/>
            <person name="Udvardi M.K."/>
            <person name="Benedito V.A."/>
            <person name="Mayer K.F."/>
            <person name="Gouzy J."/>
            <person name="Schoof H."/>
            <person name="Van de Peer Y."/>
            <person name="Proost S."/>
            <person name="Cook D.R."/>
            <person name="Meyers B.C."/>
            <person name="Spannagl M."/>
            <person name="Cheung F."/>
            <person name="De Mita S."/>
            <person name="Krishnakumar V."/>
            <person name="Gundlach H."/>
            <person name="Zhou S."/>
            <person name="Mudge J."/>
            <person name="Bharti A.K."/>
            <person name="Murray J.D."/>
            <person name="Naoumkina M.A."/>
            <person name="Rosen B."/>
            <person name="Silverstein K.A."/>
            <person name="Tang H."/>
            <person name="Rombauts S."/>
            <person name="Zhao P.X."/>
            <person name="Zhou P."/>
            <person name="Barbe V."/>
            <person name="Bardou P."/>
            <person name="Bechner M."/>
            <person name="Bellec A."/>
            <person name="Berger A."/>
            <person name="Berges H."/>
            <person name="Bidwell S."/>
            <person name="Bisseling T."/>
            <person name="Choisne N."/>
            <person name="Couloux A."/>
            <person name="Denny R."/>
            <person name="Deshpande S."/>
            <person name="Dai X."/>
            <person name="Doyle J.J."/>
            <person name="Dudez A.M."/>
            <person name="Farmer A.D."/>
            <person name="Fouteau S."/>
            <person name="Franken C."/>
            <person name="Gibelin C."/>
            <person name="Gish J."/>
            <person name="Goldstein S."/>
            <person name="Gonzalez A.J."/>
            <person name="Green P.J."/>
            <person name="Hallab A."/>
            <person name="Hartog M."/>
            <person name="Hua A."/>
            <person name="Humphray S.J."/>
            <person name="Jeong D.H."/>
            <person name="Jing Y."/>
            <person name="Jocker A."/>
            <person name="Kenton S.M."/>
            <person name="Kim D.J."/>
            <person name="Klee K."/>
            <person name="Lai H."/>
            <person name="Lang C."/>
            <person name="Lin S."/>
            <person name="Macmil S.L."/>
            <person name="Magdelenat G."/>
            <person name="Matthews L."/>
            <person name="McCorrison J."/>
            <person name="Monaghan E.L."/>
            <person name="Mun J.H."/>
            <person name="Najar F.Z."/>
            <person name="Nicholson C."/>
            <person name="Noirot C."/>
            <person name="O'Bleness M."/>
            <person name="Paule C.R."/>
            <person name="Poulain J."/>
            <person name="Prion F."/>
            <person name="Qin B."/>
            <person name="Qu C."/>
            <person name="Retzel E.F."/>
            <person name="Riddle C."/>
            <person name="Sallet E."/>
            <person name="Samain S."/>
            <person name="Samson N."/>
            <person name="Sanders I."/>
            <person name="Saurat O."/>
            <person name="Scarpelli C."/>
            <person name="Schiex T."/>
            <person name="Segurens B."/>
            <person name="Severin A.J."/>
            <person name="Sherrier D.J."/>
            <person name="Shi R."/>
            <person name="Sims S."/>
            <person name="Singer S.R."/>
            <person name="Sinharoy S."/>
            <person name="Sterck L."/>
            <person name="Viollet A."/>
            <person name="Wang B.B."/>
            <person name="Wang K."/>
            <person name="Wang M."/>
            <person name="Wang X."/>
            <person name="Warfsmann J."/>
            <person name="Weissenbach J."/>
            <person name="White D.D."/>
            <person name="White J.D."/>
            <person name="Wiley G.B."/>
            <person name="Wincker P."/>
            <person name="Xing Y."/>
            <person name="Yang L."/>
            <person name="Yao Z."/>
            <person name="Ying F."/>
            <person name="Zhai J."/>
            <person name="Zhou L."/>
            <person name="Zuber A."/>
            <person name="Denarie J."/>
            <person name="Dixon R.A."/>
            <person name="May G.D."/>
            <person name="Schwartz D.C."/>
            <person name="Rogers J."/>
            <person name="Quetier F."/>
            <person name="Town C.D."/>
            <person name="Roe B.A."/>
        </authorList>
    </citation>
    <scope>NUCLEOTIDE SEQUENCE [LARGE SCALE GENOMIC DNA]</scope>
    <source>
        <strain evidence="2">A17</strain>
        <strain evidence="3 4">cv. Jemalong A17</strain>
    </source>
</reference>
<name>A0A072U9A4_MEDTR</name>
<sequence length="206" mass="22693">MIIEELSSGSDSSSSSDDSDDNCCAFLYSTPRSGSRKEVIVYSPLVVARRDGGLLYGSGSELDMKGFSGDVQHYESSYHDKASVNFLRTKIFISSTGWKEDILLTPCFPGEKVCIHPPKRHSEIFEHGSLSNSIRGFAILCEALGMEPSVGAFFYFYGTKGVDKMSWVSISAHPVVCDTDDDCLKFFPDNPYPMECINSICLSLTD</sequence>